<dbReference type="AlphaFoldDB" id="A0AA41S662"/>
<dbReference type="CDD" id="cd18186">
    <property type="entry name" value="BTB_POZ_ZBTB_KLHL-like"/>
    <property type="match status" value="1"/>
</dbReference>
<proteinExistence type="predicted"/>
<evidence type="ECO:0000259" key="3">
    <source>
        <dbReference type="PROSITE" id="PS50097"/>
    </source>
</evidence>
<dbReference type="PANTHER" id="PTHR47274:SF1">
    <property type="entry name" value="BTB_POZ DOMAIN CONTAINING PROTEIN, EXPRESSED"/>
    <property type="match status" value="1"/>
</dbReference>
<dbReference type="Gene3D" id="1.25.40.420">
    <property type="match status" value="1"/>
</dbReference>
<dbReference type="InterPro" id="IPR044784">
    <property type="entry name" value="At1g01640-like"/>
</dbReference>
<dbReference type="InterPro" id="IPR000210">
    <property type="entry name" value="BTB/POZ_dom"/>
</dbReference>
<dbReference type="Pfam" id="PF00651">
    <property type="entry name" value="BTB"/>
    <property type="match status" value="1"/>
</dbReference>
<dbReference type="Proteomes" id="UP001177140">
    <property type="component" value="Unassembled WGS sequence"/>
</dbReference>
<evidence type="ECO:0000313" key="4">
    <source>
        <dbReference type="EMBL" id="MCL7029336.1"/>
    </source>
</evidence>
<dbReference type="EMBL" id="JAJJMA010089237">
    <property type="protein sequence ID" value="MCL7029336.1"/>
    <property type="molecule type" value="Genomic_DNA"/>
</dbReference>
<dbReference type="SUPFAM" id="SSF54695">
    <property type="entry name" value="POZ domain"/>
    <property type="match status" value="1"/>
</dbReference>
<accession>A0AA41S662</accession>
<evidence type="ECO:0000256" key="2">
    <source>
        <dbReference type="ARBA" id="ARBA00004906"/>
    </source>
</evidence>
<dbReference type="SMART" id="SM00225">
    <property type="entry name" value="BTB"/>
    <property type="match status" value="1"/>
</dbReference>
<comment type="caution">
    <text evidence="4">The sequence shown here is derived from an EMBL/GenBank/DDBJ whole genome shotgun (WGS) entry which is preliminary data.</text>
</comment>
<dbReference type="PROSITE" id="PS50097">
    <property type="entry name" value="BTB"/>
    <property type="match status" value="1"/>
</dbReference>
<organism evidence="4 5">
    <name type="scientific">Papaver nudicaule</name>
    <name type="common">Iceland poppy</name>
    <dbReference type="NCBI Taxonomy" id="74823"/>
    <lineage>
        <taxon>Eukaryota</taxon>
        <taxon>Viridiplantae</taxon>
        <taxon>Streptophyta</taxon>
        <taxon>Embryophyta</taxon>
        <taxon>Tracheophyta</taxon>
        <taxon>Spermatophyta</taxon>
        <taxon>Magnoliopsida</taxon>
        <taxon>Ranunculales</taxon>
        <taxon>Papaveraceae</taxon>
        <taxon>Papaveroideae</taxon>
        <taxon>Papaver</taxon>
    </lineage>
</organism>
<reference evidence="4" key="1">
    <citation type="submission" date="2022-03" db="EMBL/GenBank/DDBJ databases">
        <title>A functionally conserved STORR gene fusion in Papaver species that diverged 16.8 million years ago.</title>
        <authorList>
            <person name="Catania T."/>
        </authorList>
    </citation>
    <scope>NUCLEOTIDE SEQUENCE</scope>
    <source>
        <strain evidence="4">S-191538</strain>
    </source>
</reference>
<dbReference type="Gene3D" id="3.30.710.10">
    <property type="entry name" value="Potassium Channel Kv1.1, Chain A"/>
    <property type="match status" value="1"/>
</dbReference>
<evidence type="ECO:0000313" key="5">
    <source>
        <dbReference type="Proteomes" id="UP001177140"/>
    </source>
</evidence>
<dbReference type="InterPro" id="IPR011333">
    <property type="entry name" value="SKP1/BTB/POZ_sf"/>
</dbReference>
<name>A0AA41S662_PAPNU</name>
<gene>
    <name evidence="4" type="ORF">MKW94_009211</name>
</gene>
<keyword evidence="5" id="KW-1185">Reference proteome</keyword>
<comment type="pathway">
    <text evidence="2">Protein modification; protein ubiquitination.</text>
</comment>
<feature type="domain" description="BTB" evidence="3">
    <location>
        <begin position="92"/>
        <end position="161"/>
    </location>
</feature>
<sequence>MDFCSFCQGKLFAFRDVHNNIDLNVVAICGTCYKEVNKMMNLMNKDQKDDAAATNWGTKNAVKWIEEAKKREEDCVRLVGILAVTFREGSYSDIQVKPGNGPSIPAHRFLLATSSEVFKTMLASDMCKSAPVDSVSLPEFNHEELEAFLEFLYCGKVSREKFDKHFCSLALAADKYVIPHLHSYCEHHILKLLNPSNALKIMEVAEACSNEVLKAAALRSVLSNAKEIYFSPAYVEFSRRNPDLMVYITRAHIENQM</sequence>
<dbReference type="PANTHER" id="PTHR47274">
    <property type="entry name" value="BTB/POZ DOMAIN CONTAINING PROTEIN, EXPRESSED-RELATED"/>
    <property type="match status" value="1"/>
</dbReference>
<protein>
    <recommendedName>
        <fullName evidence="3">BTB domain-containing protein</fullName>
    </recommendedName>
</protein>
<evidence type="ECO:0000256" key="1">
    <source>
        <dbReference type="ARBA" id="ARBA00002668"/>
    </source>
</evidence>
<comment type="function">
    <text evidence="1">May act as a substrate-specific adapter of an E3 ubiquitin-protein ligase complex (CUL3-RBX1-BTB) which mediates the ubiquitination and subsequent proteasomal degradation of target proteins.</text>
</comment>